<sequence>MHLSRMISMRYPDNSVEYKKKYLDYDPRIIIDESSQVPIASLIALFLTFPRAKFALIGDSKQLPPFRYTMGDLVSEFAARSALDCVRASGNVPVIKFRFVYRCPPSMIKHLQYFYPDVKLVSMKKESEINPFECFTRDRKSRCALFMVEGKTKKSGNSKSNKKELQALLKRVMEPMTHVDPVHAHLTIILIEEGLTMGGAFSSKNNPEPARPATASAAIQTPFARTDTFNGVPPATSRAPSTFSQTFDARSGGPSTQMVHLITSHRPSDDTRRAAATVRSTPAVRPPASYVQTAPKIATHRYGSGYCCDYCDSNYDNEDDDDSNDDHEFTLSSHTQTVARRGHHNVDSLVDAFSHLSLTEETGYTPIYTLSVGHKRVCLFEPGREKFIEAKREMLSISNPEEGQIYHVSSISRDSIDDLIIPSNVHRKQLTDRPSFVYSTPELYRQLILPALLLGSRVRDFEQRCAKVVQLGELILDMPSQNNRRLKGKQLKLRTISGQVFEVKVKFVNSNDADKRWMVECETPTEPLPRKVRQGALLEIMGGWDAEPRVTGALMRYYAGTRFDFSNSKKANNQKNQKKPEYKPAEIGNWELLSCIYGDAAKKVYPAVDPSSPLIQLAKNAGHVQLNPEQAEAVARYKCTTCPGFVVESPPGSGKTMTAAAMAVSYKGEGVQLFLSTANVPVINMALALAKLDYGFLKAIHLISSEREDLMTAETRSPFSVLSLAKENEKLKVAIEALEREMEHAPNDEEKAKIKGAIDKACGPIFNDSYDIYFATVDMILGRLYKPNQGGKHHVDNIKKQLVNTVKRIVVDEASQLTESALNALILCFPNAQIVLIGDSKQLPPFRYTPKEVVSELAARPALDVFKDKINLPVIKLSRVYRASPSMMKHYSDCFYKGELRSFKAESAMNPFSCFGARSGGSKRLFWKVDKGIAKKQGTSKYNFGELKRLRYIVNMLKNSGYKEKDVMIISYYEAQRKKAEDELKELGDYELLTVDSAQGREKKVVIVLTTRTSVPSDAGAFFKCALRCNVAVSRHQEALIVLGHPSIASAPNWARVLDQKYFKHVEDSKGWKGAR</sequence>
<proteinExistence type="predicted"/>
<keyword evidence="4" id="KW-0067">ATP-binding</keyword>
<evidence type="ECO:0000256" key="6">
    <source>
        <dbReference type="SAM" id="MobiDB-lite"/>
    </source>
</evidence>
<dbReference type="CDD" id="cd18808">
    <property type="entry name" value="SF1_C_Upf1"/>
    <property type="match status" value="1"/>
</dbReference>
<feature type="compositionally biased region" description="Polar residues" evidence="6">
    <location>
        <begin position="238"/>
        <end position="255"/>
    </location>
</feature>
<dbReference type="PANTHER" id="PTHR43788:SF16">
    <property type="entry name" value="HELICASE WITH ZINC FINGER 2"/>
    <property type="match status" value="1"/>
</dbReference>
<gene>
    <name evidence="7" type="primary">WBGene00274865</name>
</gene>
<dbReference type="PANTHER" id="PTHR43788">
    <property type="entry name" value="DNA2/NAM7 HELICASE FAMILY MEMBER"/>
    <property type="match status" value="1"/>
</dbReference>
<dbReference type="InterPro" id="IPR041679">
    <property type="entry name" value="DNA2/NAM7-like_C"/>
</dbReference>
<keyword evidence="3" id="KW-0347">Helicase</keyword>
<feature type="region of interest" description="Disordered" evidence="6">
    <location>
        <begin position="230"/>
        <end position="255"/>
    </location>
</feature>
<organism evidence="7 8">
    <name type="scientific">Pristionchus pacificus</name>
    <name type="common">Parasitic nematode worm</name>
    <dbReference type="NCBI Taxonomy" id="54126"/>
    <lineage>
        <taxon>Eukaryota</taxon>
        <taxon>Metazoa</taxon>
        <taxon>Ecdysozoa</taxon>
        <taxon>Nematoda</taxon>
        <taxon>Chromadorea</taxon>
        <taxon>Rhabditida</taxon>
        <taxon>Rhabditina</taxon>
        <taxon>Diplogasteromorpha</taxon>
        <taxon>Diplogasteroidea</taxon>
        <taxon>Neodiplogasteridae</taxon>
        <taxon>Pristionchus</taxon>
    </lineage>
</organism>
<dbReference type="InterPro" id="IPR050534">
    <property type="entry name" value="Coronavir_polyprotein_1ab"/>
</dbReference>
<reference evidence="7" key="2">
    <citation type="submission" date="2022-06" db="UniProtKB">
        <authorList>
            <consortium name="EnsemblMetazoa"/>
        </authorList>
    </citation>
    <scope>IDENTIFICATION</scope>
    <source>
        <strain evidence="7">PS312</strain>
    </source>
</reference>
<accession>A0A2A6CVH3</accession>
<protein>
    <submittedName>
        <fullName evidence="7">AAA_12 domain-containing protein</fullName>
    </submittedName>
</protein>
<evidence type="ECO:0000313" key="8">
    <source>
        <dbReference type="Proteomes" id="UP000005239"/>
    </source>
</evidence>
<keyword evidence="8" id="KW-1185">Reference proteome</keyword>
<keyword evidence="5" id="KW-0175">Coiled coil</keyword>
<dbReference type="InterPro" id="IPR027417">
    <property type="entry name" value="P-loop_NTPase"/>
</dbReference>
<evidence type="ECO:0000256" key="1">
    <source>
        <dbReference type="ARBA" id="ARBA00022741"/>
    </source>
</evidence>
<accession>A0A8R1UND5</accession>
<evidence type="ECO:0000256" key="2">
    <source>
        <dbReference type="ARBA" id="ARBA00022801"/>
    </source>
</evidence>
<reference evidence="8" key="1">
    <citation type="journal article" date="2008" name="Nat. Genet.">
        <title>The Pristionchus pacificus genome provides a unique perspective on nematode lifestyle and parasitism.</title>
        <authorList>
            <person name="Dieterich C."/>
            <person name="Clifton S.W."/>
            <person name="Schuster L.N."/>
            <person name="Chinwalla A."/>
            <person name="Delehaunty K."/>
            <person name="Dinkelacker I."/>
            <person name="Fulton L."/>
            <person name="Fulton R."/>
            <person name="Godfrey J."/>
            <person name="Minx P."/>
            <person name="Mitreva M."/>
            <person name="Roeseler W."/>
            <person name="Tian H."/>
            <person name="Witte H."/>
            <person name="Yang S.P."/>
            <person name="Wilson R.K."/>
            <person name="Sommer R.J."/>
        </authorList>
    </citation>
    <scope>NUCLEOTIDE SEQUENCE [LARGE SCALE GENOMIC DNA]</scope>
    <source>
        <strain evidence="8">PS312</strain>
    </source>
</reference>
<dbReference type="Proteomes" id="UP000005239">
    <property type="component" value="Unassembled WGS sequence"/>
</dbReference>
<dbReference type="SUPFAM" id="SSF52540">
    <property type="entry name" value="P-loop containing nucleoside triphosphate hydrolases"/>
    <property type="match status" value="2"/>
</dbReference>
<evidence type="ECO:0000256" key="5">
    <source>
        <dbReference type="SAM" id="Coils"/>
    </source>
</evidence>
<dbReference type="Pfam" id="PF13245">
    <property type="entry name" value="AAA_19"/>
    <property type="match status" value="1"/>
</dbReference>
<keyword evidence="2" id="KW-0378">Hydrolase</keyword>
<evidence type="ECO:0000256" key="3">
    <source>
        <dbReference type="ARBA" id="ARBA00022806"/>
    </source>
</evidence>
<feature type="coiled-coil region" evidence="5">
    <location>
        <begin position="721"/>
        <end position="755"/>
    </location>
</feature>
<dbReference type="Gene3D" id="3.40.50.300">
    <property type="entry name" value="P-loop containing nucleotide triphosphate hydrolases"/>
    <property type="match status" value="3"/>
</dbReference>
<dbReference type="GO" id="GO:0005524">
    <property type="term" value="F:ATP binding"/>
    <property type="evidence" value="ECO:0007669"/>
    <property type="project" value="UniProtKB-KW"/>
</dbReference>
<evidence type="ECO:0000313" key="7">
    <source>
        <dbReference type="EnsemblMetazoa" id="PPA36496.1"/>
    </source>
</evidence>
<dbReference type="Pfam" id="PF13087">
    <property type="entry name" value="AAA_12"/>
    <property type="match status" value="1"/>
</dbReference>
<dbReference type="AlphaFoldDB" id="A0A2A6CVH3"/>
<dbReference type="GO" id="GO:0016787">
    <property type="term" value="F:hydrolase activity"/>
    <property type="evidence" value="ECO:0007669"/>
    <property type="project" value="UniProtKB-KW"/>
</dbReference>
<dbReference type="InterPro" id="IPR047187">
    <property type="entry name" value="SF1_C_Upf1"/>
</dbReference>
<dbReference type="GO" id="GO:0043139">
    <property type="term" value="F:5'-3' DNA helicase activity"/>
    <property type="evidence" value="ECO:0000318"/>
    <property type="project" value="GO_Central"/>
</dbReference>
<evidence type="ECO:0000256" key="4">
    <source>
        <dbReference type="ARBA" id="ARBA00022840"/>
    </source>
</evidence>
<name>A0A2A6CVH3_PRIPA</name>
<dbReference type="EnsemblMetazoa" id="PPA36496.1">
    <property type="protein sequence ID" value="PPA36496.1"/>
    <property type="gene ID" value="WBGene00274865"/>
</dbReference>
<keyword evidence="1" id="KW-0547">Nucleotide-binding</keyword>